<proteinExistence type="predicted"/>
<comment type="caution">
    <text evidence="2">The sequence shown here is derived from an EMBL/GenBank/DDBJ whole genome shotgun (WGS) entry which is preliminary data.</text>
</comment>
<evidence type="ECO:0000313" key="4">
    <source>
        <dbReference type="Proteomes" id="UP000002754"/>
    </source>
</evidence>
<organism evidence="2 4">
    <name type="scientific">Alkalihalobacillus alcalophilus ATCC 27647 = CGMCC 1.3604</name>
    <dbReference type="NCBI Taxonomy" id="1218173"/>
    <lineage>
        <taxon>Bacteria</taxon>
        <taxon>Bacillati</taxon>
        <taxon>Bacillota</taxon>
        <taxon>Bacilli</taxon>
        <taxon>Bacillales</taxon>
        <taxon>Bacillaceae</taxon>
        <taxon>Alkalihalobacillus</taxon>
    </lineage>
</organism>
<reference evidence="2 4" key="1">
    <citation type="journal article" date="2014" name="Genome Announc.">
        <title>Draft Genome Sequence of Bacillus alcalophilus AV1934, a Classic Alkaliphile Isolated from Human Feces in 1934.</title>
        <authorList>
            <person name="Attie O."/>
            <person name="Jayaprakash A."/>
            <person name="Shah H."/>
            <person name="Paulsen I.T."/>
            <person name="Morino M."/>
            <person name="Takahashi Y."/>
            <person name="Narumi I."/>
            <person name="Sachidanandam R."/>
            <person name="Satoh K."/>
            <person name="Ito M."/>
            <person name="Krulwich T.A."/>
        </authorList>
    </citation>
    <scope>NUCLEOTIDE SEQUENCE [LARGE SCALE GENOMIC DNA]</scope>
    <source>
        <strain evidence="2 4">AV1934</strain>
    </source>
</reference>
<sequence length="98" mass="11064">MIIRFRSLVLSICLFLLLIVINLPITGPKSFGEIMFEQIVLFNQMGLDALFLTFISTAILLLATFLLVISLAKYHGRCALMAIGFVAFFPPLINYIFF</sequence>
<feature type="transmembrane region" description="Helical" evidence="1">
    <location>
        <begin position="49"/>
        <end position="71"/>
    </location>
</feature>
<evidence type="ECO:0000313" key="3">
    <source>
        <dbReference type="EMBL" id="THG88380.1"/>
    </source>
</evidence>
<dbReference type="EMBL" id="JALP01000394">
    <property type="protein sequence ID" value="THG88380.1"/>
    <property type="molecule type" value="Genomic_DNA"/>
</dbReference>
<reference evidence="3 5" key="2">
    <citation type="submission" date="2014-01" db="EMBL/GenBank/DDBJ databases">
        <title>Draft genome sequencing of Bacillus alcalophilus CGMCC 1.3604.</title>
        <authorList>
            <person name="Yang J."/>
            <person name="Diao L."/>
            <person name="Yang S."/>
        </authorList>
    </citation>
    <scope>NUCLEOTIDE SEQUENCE [LARGE SCALE GENOMIC DNA]</scope>
    <source>
        <strain evidence="3 5">CGMCC 1.3604</strain>
    </source>
</reference>
<keyword evidence="1" id="KW-1133">Transmembrane helix</keyword>
<keyword evidence="1" id="KW-0812">Transmembrane</keyword>
<gene>
    <name evidence="3" type="ORF">AJ85_05610</name>
    <name evidence="2" type="ORF">BALCAV_0215925</name>
</gene>
<evidence type="ECO:0000313" key="2">
    <source>
        <dbReference type="EMBL" id="KGA96484.1"/>
    </source>
</evidence>
<accession>A0A094WFD8</accession>
<evidence type="ECO:0000256" key="1">
    <source>
        <dbReference type="SAM" id="Phobius"/>
    </source>
</evidence>
<dbReference type="AlphaFoldDB" id="A0A094WFD8"/>
<evidence type="ECO:0000313" key="5">
    <source>
        <dbReference type="Proteomes" id="UP000297014"/>
    </source>
</evidence>
<name>A0A094WFD8_ALKAL</name>
<protein>
    <submittedName>
        <fullName evidence="2">Uncharacterized protein</fullName>
    </submittedName>
</protein>
<dbReference type="RefSeq" id="WP_003323633.1">
    <property type="nucleotide sequence ID" value="NZ_ALPT02000059.1"/>
</dbReference>
<dbReference type="Proteomes" id="UP000297014">
    <property type="component" value="Unassembled WGS sequence"/>
</dbReference>
<dbReference type="Proteomes" id="UP000002754">
    <property type="component" value="Unassembled WGS sequence"/>
</dbReference>
<keyword evidence="4" id="KW-1185">Reference proteome</keyword>
<dbReference type="EMBL" id="ALPT02000059">
    <property type="protein sequence ID" value="KGA96484.1"/>
    <property type="molecule type" value="Genomic_DNA"/>
</dbReference>
<keyword evidence="1" id="KW-0472">Membrane</keyword>
<feature type="transmembrane region" description="Helical" evidence="1">
    <location>
        <begin position="78"/>
        <end position="97"/>
    </location>
</feature>